<protein>
    <submittedName>
        <fullName evidence="4">Plastocyanin</fullName>
    </submittedName>
</protein>
<accession>A0ABT9RUA7</accession>
<dbReference type="SUPFAM" id="SSF49503">
    <property type="entry name" value="Cupredoxins"/>
    <property type="match status" value="2"/>
</dbReference>
<dbReference type="InterPro" id="IPR000923">
    <property type="entry name" value="BlueCu_1"/>
</dbReference>
<sequence>MAFLPSEIFINEHDTIEWQANAAEIHTVTFLAAGQSLESTQPFNPGNADELLKRGGSSYDRHSYYNSGLLANVDVPGFPVASSYTLTFPREGDFTYYCLVHGMMMKGMVHVREQGTHYPYSQADYDKSSRAQERSILRDGHKLDASLAKQATNHKVMAGGDDGVAMVMRFVRPSVTVHRGESVVFTNSGMGAPHTVTFGTEPANVFAPSGSPSNFTGGDLSSGIIPPGGSFTVTFQATGTFDYICALHDYMGMTGQVKVVD</sequence>
<dbReference type="EMBL" id="JAUSRE010000008">
    <property type="protein sequence ID" value="MDP9888370.1"/>
    <property type="molecule type" value="Genomic_DNA"/>
</dbReference>
<dbReference type="Pfam" id="PF00127">
    <property type="entry name" value="Copper-bind"/>
    <property type="match status" value="2"/>
</dbReference>
<dbReference type="Proteomes" id="UP001226577">
    <property type="component" value="Unassembled WGS sequence"/>
</dbReference>
<name>A0ABT9RUA7_9MICC</name>
<organism evidence="4 5">
    <name type="scientific">Pseudarthrobacter enclensis</name>
    <dbReference type="NCBI Taxonomy" id="993070"/>
    <lineage>
        <taxon>Bacteria</taxon>
        <taxon>Bacillati</taxon>
        <taxon>Actinomycetota</taxon>
        <taxon>Actinomycetes</taxon>
        <taxon>Micrococcales</taxon>
        <taxon>Micrococcaceae</taxon>
        <taxon>Pseudarthrobacter</taxon>
    </lineage>
</organism>
<gene>
    <name evidence="4" type="ORF">J2X98_001958</name>
</gene>
<evidence type="ECO:0000313" key="5">
    <source>
        <dbReference type="Proteomes" id="UP001226577"/>
    </source>
</evidence>
<feature type="domain" description="Blue (type 1) copper" evidence="3">
    <location>
        <begin position="1"/>
        <end position="111"/>
    </location>
</feature>
<evidence type="ECO:0000256" key="2">
    <source>
        <dbReference type="ARBA" id="ARBA00023008"/>
    </source>
</evidence>
<comment type="caution">
    <text evidence="4">The sequence shown here is derived from an EMBL/GenBank/DDBJ whole genome shotgun (WGS) entry which is preliminary data.</text>
</comment>
<dbReference type="PANTHER" id="PTHR36507">
    <property type="entry name" value="BLL1555 PROTEIN"/>
    <property type="match status" value="1"/>
</dbReference>
<proteinExistence type="predicted"/>
<dbReference type="Gene3D" id="2.60.40.420">
    <property type="entry name" value="Cupredoxins - blue copper proteins"/>
    <property type="match status" value="2"/>
</dbReference>
<feature type="domain" description="Blue (type 1) copper" evidence="3">
    <location>
        <begin position="166"/>
        <end position="259"/>
    </location>
</feature>
<keyword evidence="1" id="KW-0479">Metal-binding</keyword>
<reference evidence="4 5" key="1">
    <citation type="submission" date="2023-07" db="EMBL/GenBank/DDBJ databases">
        <title>Sorghum-associated microbial communities from plants grown in Nebraska, USA.</title>
        <authorList>
            <person name="Schachtman D."/>
        </authorList>
    </citation>
    <scope>NUCLEOTIDE SEQUENCE [LARGE SCALE GENOMIC DNA]</scope>
    <source>
        <strain evidence="4 5">CC222</strain>
    </source>
</reference>
<dbReference type="PANTHER" id="PTHR36507:SF1">
    <property type="entry name" value="BLL1555 PROTEIN"/>
    <property type="match status" value="1"/>
</dbReference>
<evidence type="ECO:0000259" key="3">
    <source>
        <dbReference type="Pfam" id="PF00127"/>
    </source>
</evidence>
<keyword evidence="2" id="KW-0186">Copper</keyword>
<dbReference type="InterPro" id="IPR008972">
    <property type="entry name" value="Cupredoxin"/>
</dbReference>
<evidence type="ECO:0000256" key="1">
    <source>
        <dbReference type="ARBA" id="ARBA00022723"/>
    </source>
</evidence>
<evidence type="ECO:0000313" key="4">
    <source>
        <dbReference type="EMBL" id="MDP9888370.1"/>
    </source>
</evidence>
<keyword evidence="5" id="KW-1185">Reference proteome</keyword>
<dbReference type="RefSeq" id="WP_307307207.1">
    <property type="nucleotide sequence ID" value="NZ_JAUSRE010000008.1"/>
</dbReference>
<dbReference type="InterPro" id="IPR052721">
    <property type="entry name" value="ET_Amicyanin"/>
</dbReference>